<evidence type="ECO:0000256" key="1">
    <source>
        <dbReference type="ARBA" id="ARBA00010518"/>
    </source>
</evidence>
<feature type="active site" evidence="6">
    <location>
        <position position="89"/>
    </location>
</feature>
<dbReference type="Gene3D" id="3.40.50.1170">
    <property type="entry name" value="L-asparaginase, N-terminal domain"/>
    <property type="match status" value="1"/>
</dbReference>
<feature type="domain" description="Asparaginase/glutaminase C-terminal" evidence="8">
    <location>
        <begin position="207"/>
        <end position="319"/>
    </location>
</feature>
<dbReference type="Pfam" id="PF17763">
    <property type="entry name" value="Asparaginase_C"/>
    <property type="match status" value="1"/>
</dbReference>
<evidence type="ECO:0000256" key="2">
    <source>
        <dbReference type="ARBA" id="ARBA00022801"/>
    </source>
</evidence>
<dbReference type="InterPro" id="IPR020827">
    <property type="entry name" value="Asparaginase/glutaminase_AS1"/>
</dbReference>
<dbReference type="CDD" id="cd08964">
    <property type="entry name" value="L-asparaginase_II"/>
    <property type="match status" value="1"/>
</dbReference>
<dbReference type="GO" id="GO:0006528">
    <property type="term" value="P:asparagine metabolic process"/>
    <property type="evidence" value="ECO:0007669"/>
    <property type="project" value="InterPro"/>
</dbReference>
<evidence type="ECO:0000256" key="6">
    <source>
        <dbReference type="PROSITE-ProRule" id="PRU10100"/>
    </source>
</evidence>
<dbReference type="FunFam" id="3.40.50.1170:FF:000001">
    <property type="entry name" value="L-asparaginase 2"/>
    <property type="match status" value="1"/>
</dbReference>
<organism evidence="9 10">
    <name type="scientific">Ciceribacter sichuanensis</name>
    <dbReference type="NCBI Taxonomy" id="2949647"/>
    <lineage>
        <taxon>Bacteria</taxon>
        <taxon>Pseudomonadati</taxon>
        <taxon>Pseudomonadota</taxon>
        <taxon>Alphaproteobacteria</taxon>
        <taxon>Hyphomicrobiales</taxon>
        <taxon>Rhizobiaceae</taxon>
        <taxon>Ciceribacter</taxon>
    </lineage>
</organism>
<dbReference type="InterPro" id="IPR037152">
    <property type="entry name" value="L-asparaginase_N_sf"/>
</dbReference>
<dbReference type="PRINTS" id="PR00139">
    <property type="entry name" value="ASNGLNASE"/>
</dbReference>
<dbReference type="GO" id="GO:0004067">
    <property type="term" value="F:asparaginase activity"/>
    <property type="evidence" value="ECO:0007669"/>
    <property type="project" value="UniProtKB-UniRule"/>
</dbReference>
<dbReference type="PROSITE" id="PS51732">
    <property type="entry name" value="ASN_GLN_ASE_3"/>
    <property type="match status" value="1"/>
</dbReference>
<dbReference type="InterPro" id="IPR006034">
    <property type="entry name" value="Asparaginase/glutaminase-like"/>
</dbReference>
<dbReference type="InterPro" id="IPR027475">
    <property type="entry name" value="Asparaginase/glutaminase_AS2"/>
</dbReference>
<name>A0AAJ1BYL1_9HYPH</name>
<dbReference type="InterPro" id="IPR004550">
    <property type="entry name" value="AsnASE_II"/>
</dbReference>
<dbReference type="InterPro" id="IPR040919">
    <property type="entry name" value="Asparaginase_C"/>
</dbReference>
<feature type="binding site" evidence="4">
    <location>
        <begin position="89"/>
        <end position="90"/>
    </location>
    <ligand>
        <name>substrate</name>
    </ligand>
</feature>
<comment type="caution">
    <text evidence="9">The sequence shown here is derived from an EMBL/GenBank/DDBJ whole genome shotgun (WGS) entry which is preliminary data.</text>
</comment>
<evidence type="ECO:0000313" key="10">
    <source>
        <dbReference type="Proteomes" id="UP001155380"/>
    </source>
</evidence>
<evidence type="ECO:0000256" key="4">
    <source>
        <dbReference type="PIRSR" id="PIRSR001220-2"/>
    </source>
</evidence>
<evidence type="ECO:0000313" key="9">
    <source>
        <dbReference type="EMBL" id="MCO5958675.1"/>
    </source>
</evidence>
<dbReference type="Proteomes" id="UP001155380">
    <property type="component" value="Unassembled WGS sequence"/>
</dbReference>
<evidence type="ECO:0000256" key="3">
    <source>
        <dbReference type="PIRSR" id="PIRSR001220-1"/>
    </source>
</evidence>
<dbReference type="SMART" id="SM00870">
    <property type="entry name" value="Asparaginase"/>
    <property type="match status" value="1"/>
</dbReference>
<evidence type="ECO:0000259" key="8">
    <source>
        <dbReference type="Pfam" id="PF17763"/>
    </source>
</evidence>
<feature type="active site" description="O-isoaspartyl threonine intermediate" evidence="3">
    <location>
        <position position="12"/>
    </location>
</feature>
<feature type="binding site" evidence="4">
    <location>
        <position position="56"/>
    </location>
    <ligand>
        <name>substrate</name>
    </ligand>
</feature>
<dbReference type="PIRSF" id="PIRSF001220">
    <property type="entry name" value="L-ASNase_gatD"/>
    <property type="match status" value="1"/>
</dbReference>
<dbReference type="SUPFAM" id="SSF53774">
    <property type="entry name" value="Glutaminase/Asparaginase"/>
    <property type="match status" value="1"/>
</dbReference>
<sequence length="326" mass="33728">MKKVVLVATGGTIASRYDAGRGDVGVGSTGSAFVDLARQRLPDVEVEAADFAAVGSYMLTLPMAFDLVKTIRAAVARDDVDGVVVTHGTDTLEESAYLADLLINSAKPVVFSGAQLAADDPESDGPRNFLSAVMVAASEEARGMGVLVVFEQEIHAARDVTKIHASRVGTFGSMEHGKLGEIDLGRVIFHRRPLIASRFDNSEIEANVDLVKLAMGLDARFIDCSVASGAKGIVVEAFGRGNVTPEVLKGIERALAAGVTVAVTTRCPSGRVAPIYTGSGGAGLARAGVHFLGDLSGIKARLLLAVVLASGLDEKARAEALAAASA</sequence>
<reference evidence="9" key="1">
    <citation type="submission" date="2022-06" db="EMBL/GenBank/DDBJ databases">
        <authorList>
            <person name="Sun Q."/>
        </authorList>
    </citation>
    <scope>NUCLEOTIDE SEQUENCE</scope>
    <source>
        <strain evidence="9">S101</strain>
    </source>
</reference>
<dbReference type="Pfam" id="PF00710">
    <property type="entry name" value="Asparaginase"/>
    <property type="match status" value="1"/>
</dbReference>
<comment type="similarity">
    <text evidence="1">Belongs to the asparaginase 1 family.</text>
</comment>
<dbReference type="InterPro" id="IPR027474">
    <property type="entry name" value="L-asparaginase_N"/>
</dbReference>
<feature type="active site" evidence="5">
    <location>
        <position position="12"/>
    </location>
</feature>
<dbReference type="PANTHER" id="PTHR11707">
    <property type="entry name" value="L-ASPARAGINASE"/>
    <property type="match status" value="1"/>
</dbReference>
<dbReference type="PANTHER" id="PTHR11707:SF28">
    <property type="entry name" value="60 KDA LYSOPHOSPHOLIPASE"/>
    <property type="match status" value="1"/>
</dbReference>
<evidence type="ECO:0000256" key="5">
    <source>
        <dbReference type="PROSITE-ProRule" id="PRU10099"/>
    </source>
</evidence>
<dbReference type="PROSITE" id="PS00917">
    <property type="entry name" value="ASN_GLN_ASE_2"/>
    <property type="match status" value="1"/>
</dbReference>
<keyword evidence="2" id="KW-0378">Hydrolase</keyword>
<dbReference type="InterPro" id="IPR036152">
    <property type="entry name" value="Asp/glu_Ase-like_sf"/>
</dbReference>
<dbReference type="AlphaFoldDB" id="A0AAJ1BYL1"/>
<dbReference type="PROSITE" id="PS00144">
    <property type="entry name" value="ASN_GLN_ASE_1"/>
    <property type="match status" value="1"/>
</dbReference>
<evidence type="ECO:0000259" key="7">
    <source>
        <dbReference type="Pfam" id="PF00710"/>
    </source>
</evidence>
<feature type="domain" description="L-asparaginase N-terminal" evidence="7">
    <location>
        <begin position="3"/>
        <end position="193"/>
    </location>
</feature>
<protein>
    <submittedName>
        <fullName evidence="9">Asparaginase</fullName>
    </submittedName>
</protein>
<gene>
    <name evidence="9" type="ORF">NBH21_18010</name>
</gene>
<dbReference type="PIRSF" id="PIRSF500176">
    <property type="entry name" value="L_ASNase"/>
    <property type="match status" value="1"/>
</dbReference>
<proteinExistence type="inferred from homology"/>
<dbReference type="EMBL" id="JAMXLX010000006">
    <property type="protein sequence ID" value="MCO5958675.1"/>
    <property type="molecule type" value="Genomic_DNA"/>
</dbReference>
<dbReference type="Gene3D" id="3.40.50.40">
    <property type="match status" value="1"/>
</dbReference>
<dbReference type="RefSeq" id="WP_250911825.1">
    <property type="nucleotide sequence ID" value="NZ_JAMXLX010000006.1"/>
</dbReference>
<accession>A0AAJ1BYL1</accession>
<dbReference type="InterPro" id="IPR027473">
    <property type="entry name" value="L-asparaginase_C"/>
</dbReference>